<dbReference type="PANTHER" id="PTHR37814:SF1">
    <property type="entry name" value="MEMBRANE PROTEIN"/>
    <property type="match status" value="1"/>
</dbReference>
<feature type="transmembrane region" description="Helical" evidence="1">
    <location>
        <begin position="204"/>
        <end position="227"/>
    </location>
</feature>
<dbReference type="HOGENOM" id="CLU_039711_0_0_9"/>
<dbReference type="Gene3D" id="1.20.1740.10">
    <property type="entry name" value="Amino acid/polyamine transporter I"/>
    <property type="match status" value="1"/>
</dbReference>
<reference evidence="2 3" key="1">
    <citation type="submission" date="2014-06" db="EMBL/GenBank/DDBJ databases">
        <title>Genome characterization of distinct group I Clostridium botulinum lineages.</title>
        <authorList>
            <person name="Giordani F."/>
            <person name="Anselmo A."/>
            <person name="Fillo S."/>
            <person name="Palozzi A.M."/>
            <person name="Fortunato A."/>
            <person name="Gentile B."/>
            <person name="Ciammaruconi A."/>
            <person name="Anniballi F."/>
            <person name="De Medici D."/>
            <person name="Lista F."/>
        </authorList>
    </citation>
    <scope>NUCLEOTIDE SEQUENCE [LARGE SCALE GENOMIC DNA]</scope>
    <source>
        <strain evidence="2 3">B2 450</strain>
    </source>
</reference>
<feature type="transmembrane region" description="Helical" evidence="1">
    <location>
        <begin position="239"/>
        <end position="261"/>
    </location>
</feature>
<feature type="transmembrane region" description="Helical" evidence="1">
    <location>
        <begin position="352"/>
        <end position="370"/>
    </location>
</feature>
<organism evidence="2 3">
    <name type="scientific">Clostridium botulinum B2 450</name>
    <dbReference type="NCBI Taxonomy" id="1379739"/>
    <lineage>
        <taxon>Bacteria</taxon>
        <taxon>Bacillati</taxon>
        <taxon>Bacillota</taxon>
        <taxon>Clostridia</taxon>
        <taxon>Eubacteriales</taxon>
        <taxon>Clostridiaceae</taxon>
        <taxon>Clostridium</taxon>
    </lineage>
</organism>
<proteinExistence type="predicted"/>
<feature type="transmembrane region" description="Helical" evidence="1">
    <location>
        <begin position="21"/>
        <end position="39"/>
    </location>
</feature>
<dbReference type="Proteomes" id="UP000032250">
    <property type="component" value="Unassembled WGS sequence"/>
</dbReference>
<gene>
    <name evidence="2" type="ORF">N495_17085</name>
</gene>
<feature type="transmembrane region" description="Helical" evidence="1">
    <location>
        <begin position="324"/>
        <end position="346"/>
    </location>
</feature>
<keyword evidence="1" id="KW-0472">Membrane</keyword>
<comment type="caution">
    <text evidence="2">The sequence shown here is derived from an EMBL/GenBank/DDBJ whole genome shotgun (WGS) entry which is preliminary data.</text>
</comment>
<feature type="transmembrane region" description="Helical" evidence="1">
    <location>
        <begin position="164"/>
        <end position="184"/>
    </location>
</feature>
<protein>
    <submittedName>
        <fullName evidence="2">Membrane protein</fullName>
    </submittedName>
</protein>
<dbReference type="EMBL" id="JXSU01000008">
    <property type="protein sequence ID" value="KIS22174.1"/>
    <property type="molecule type" value="Genomic_DNA"/>
</dbReference>
<feature type="transmembrane region" description="Helical" evidence="1">
    <location>
        <begin position="281"/>
        <end position="304"/>
    </location>
</feature>
<feature type="transmembrane region" description="Helical" evidence="1">
    <location>
        <begin position="102"/>
        <end position="127"/>
    </location>
</feature>
<evidence type="ECO:0000256" key="1">
    <source>
        <dbReference type="SAM" id="Phobius"/>
    </source>
</evidence>
<dbReference type="PATRIC" id="fig|1379739.3.peg.3796"/>
<feature type="transmembrane region" description="Helical" evidence="1">
    <location>
        <begin position="51"/>
        <end position="74"/>
    </location>
</feature>
<accession>A0A0D1AG98</accession>
<keyword evidence="1" id="KW-0812">Transmembrane</keyword>
<sequence length="395" mass="42964">MATSKKNMTDEVKQKKSGIPIYLGIASVWFGAHCGPGVASGKQTAVFYSEFGKWAFITPIIAMVLMGLCIYYSVEYARLTKAKNFRELTDNLFHPYEKVFSAFFEITFLATVLMVVGGCIATGAAVLNEYTGLPIIVGSIILVVATILLSMYGANLVRSASTIMTIFIIACLIAMVVLGLLSPQGDFAGNWTSKSFSEVSPMKAIIMAIVYTGFQSAGNIANAVSVCQGIEGRKESKKAAIIGTILNTLLILGIVFLLFAYPDSIKKTLPNYFVADKVGSSVLLFSYVVMVLLAVMSTNVSFSFSVVARYGEKLPMKPGVKRDFVVTLILMILCVVVSALGLDAIVSKGYKYLGYACIFIVVIPIILVGFKKTRGLYKTEYKTEYKSECKSEHKI</sequence>
<name>A0A0D1AG98_CLOBO</name>
<dbReference type="OrthoDB" id="4005at2"/>
<evidence type="ECO:0000313" key="2">
    <source>
        <dbReference type="EMBL" id="KIS22174.1"/>
    </source>
</evidence>
<feature type="transmembrane region" description="Helical" evidence="1">
    <location>
        <begin position="133"/>
        <end position="152"/>
    </location>
</feature>
<dbReference type="RefSeq" id="WP_042384212.1">
    <property type="nucleotide sequence ID" value="NZ_JXSU01000008.1"/>
</dbReference>
<evidence type="ECO:0000313" key="3">
    <source>
        <dbReference type="Proteomes" id="UP000032250"/>
    </source>
</evidence>
<dbReference type="InterPro" id="IPR038728">
    <property type="entry name" value="YkvI-like"/>
</dbReference>
<keyword evidence="1" id="KW-1133">Transmembrane helix</keyword>
<dbReference type="PANTHER" id="PTHR37814">
    <property type="entry name" value="CONSERVED MEMBRANE PROTEIN"/>
    <property type="match status" value="1"/>
</dbReference>
<dbReference type="AlphaFoldDB" id="A0A0D1AG98"/>